<dbReference type="RefSeq" id="WP_378016169.1">
    <property type="nucleotide sequence ID" value="NZ_JBHSKT010000002.1"/>
</dbReference>
<proteinExistence type="predicted"/>
<feature type="compositionally biased region" description="Polar residues" evidence="1">
    <location>
        <begin position="20"/>
        <end position="36"/>
    </location>
</feature>
<keyword evidence="4" id="KW-1185">Reference proteome</keyword>
<sequence>MNRMLLLALGLFIFGCDNANHSTNSTGTENTPSESVQEGAGSEISPQLEGIQDSAVRLQVDTISTAPETE</sequence>
<organism evidence="3 4">
    <name type="scientific">Adhaeribacter terreus</name>
    <dbReference type="NCBI Taxonomy" id="529703"/>
    <lineage>
        <taxon>Bacteria</taxon>
        <taxon>Pseudomonadati</taxon>
        <taxon>Bacteroidota</taxon>
        <taxon>Cytophagia</taxon>
        <taxon>Cytophagales</taxon>
        <taxon>Hymenobacteraceae</taxon>
        <taxon>Adhaeribacter</taxon>
    </lineage>
</organism>
<protein>
    <submittedName>
        <fullName evidence="3">Uncharacterized protein</fullName>
    </submittedName>
</protein>
<feature type="region of interest" description="Disordered" evidence="1">
    <location>
        <begin position="20"/>
        <end position="42"/>
    </location>
</feature>
<accession>A0ABW0EA82</accession>
<dbReference type="PROSITE" id="PS51257">
    <property type="entry name" value="PROKAR_LIPOPROTEIN"/>
    <property type="match status" value="1"/>
</dbReference>
<feature type="chain" id="PRO_5046674483" evidence="2">
    <location>
        <begin position="20"/>
        <end position="70"/>
    </location>
</feature>
<dbReference type="EMBL" id="JBHSKT010000002">
    <property type="protein sequence ID" value="MFC5269789.1"/>
    <property type="molecule type" value="Genomic_DNA"/>
</dbReference>
<gene>
    <name evidence="3" type="ORF">ACFPIB_04145</name>
</gene>
<comment type="caution">
    <text evidence="3">The sequence shown here is derived from an EMBL/GenBank/DDBJ whole genome shotgun (WGS) entry which is preliminary data.</text>
</comment>
<feature type="signal peptide" evidence="2">
    <location>
        <begin position="1"/>
        <end position="19"/>
    </location>
</feature>
<keyword evidence="2" id="KW-0732">Signal</keyword>
<reference evidence="4" key="1">
    <citation type="journal article" date="2019" name="Int. J. Syst. Evol. Microbiol.">
        <title>The Global Catalogue of Microorganisms (GCM) 10K type strain sequencing project: providing services to taxonomists for standard genome sequencing and annotation.</title>
        <authorList>
            <consortium name="The Broad Institute Genomics Platform"/>
            <consortium name="The Broad Institute Genome Sequencing Center for Infectious Disease"/>
            <person name="Wu L."/>
            <person name="Ma J."/>
        </authorList>
    </citation>
    <scope>NUCLEOTIDE SEQUENCE [LARGE SCALE GENOMIC DNA]</scope>
    <source>
        <strain evidence="4">KACC 12602</strain>
    </source>
</reference>
<name>A0ABW0EA82_9BACT</name>
<evidence type="ECO:0000256" key="2">
    <source>
        <dbReference type="SAM" id="SignalP"/>
    </source>
</evidence>
<evidence type="ECO:0000313" key="4">
    <source>
        <dbReference type="Proteomes" id="UP001596161"/>
    </source>
</evidence>
<dbReference type="Proteomes" id="UP001596161">
    <property type="component" value="Unassembled WGS sequence"/>
</dbReference>
<evidence type="ECO:0000313" key="3">
    <source>
        <dbReference type="EMBL" id="MFC5269789.1"/>
    </source>
</evidence>
<evidence type="ECO:0000256" key="1">
    <source>
        <dbReference type="SAM" id="MobiDB-lite"/>
    </source>
</evidence>